<keyword evidence="7" id="KW-0328">Glycosyltransferase</keyword>
<feature type="compositionally biased region" description="Low complexity" evidence="22">
    <location>
        <begin position="387"/>
        <end position="410"/>
    </location>
</feature>
<keyword evidence="8 25" id="KW-0808">Transferase</keyword>
<dbReference type="EMBL" id="LASV01000205">
    <property type="protein sequence ID" value="KKA21104.1"/>
    <property type="molecule type" value="Genomic_DNA"/>
</dbReference>
<evidence type="ECO:0000256" key="6">
    <source>
        <dbReference type="ARBA" id="ARBA00022622"/>
    </source>
</evidence>
<comment type="similarity">
    <text evidence="17">Belongs to the glycosyl hydrolase 16 family. CRH1 subfamily.</text>
</comment>
<dbReference type="GeneID" id="25317218"/>
<dbReference type="GO" id="GO:0008843">
    <property type="term" value="F:endochitinase activity"/>
    <property type="evidence" value="ECO:0007669"/>
    <property type="project" value="UniProtKB-EC"/>
</dbReference>
<evidence type="ECO:0000313" key="25">
    <source>
        <dbReference type="EMBL" id="KKA21104.1"/>
    </source>
</evidence>
<feature type="active site" description="Proton donor" evidence="20">
    <location>
        <position position="120"/>
    </location>
</feature>
<protein>
    <recommendedName>
        <fullName evidence="19">Crh-like protein</fullName>
        <ecNumber evidence="19">3.2.-.-</ecNumber>
    </recommendedName>
</protein>
<evidence type="ECO:0000256" key="11">
    <source>
        <dbReference type="ARBA" id="ARBA00023136"/>
    </source>
</evidence>
<keyword evidence="6" id="KW-0336">GPI-anchor</keyword>
<evidence type="ECO:0000256" key="8">
    <source>
        <dbReference type="ARBA" id="ARBA00022679"/>
    </source>
</evidence>
<proteinExistence type="inferred from homology"/>
<dbReference type="FunFam" id="2.60.120.200:FF:000152">
    <property type="entry name" value="Cell wall glucanase"/>
    <property type="match status" value="1"/>
</dbReference>
<evidence type="ECO:0000256" key="14">
    <source>
        <dbReference type="ARBA" id="ARBA00023288"/>
    </source>
</evidence>
<dbReference type="AlphaFoldDB" id="A0A0F4YS71"/>
<dbReference type="EC" id="3.2.-.-" evidence="19"/>
<evidence type="ECO:0000256" key="7">
    <source>
        <dbReference type="ARBA" id="ARBA00022676"/>
    </source>
</evidence>
<dbReference type="PROSITE" id="PS51762">
    <property type="entry name" value="GH16_2"/>
    <property type="match status" value="1"/>
</dbReference>
<dbReference type="GO" id="GO:0005975">
    <property type="term" value="P:carbohydrate metabolic process"/>
    <property type="evidence" value="ECO:0007669"/>
    <property type="project" value="InterPro"/>
</dbReference>
<evidence type="ECO:0000256" key="12">
    <source>
        <dbReference type="ARBA" id="ARBA00023157"/>
    </source>
</evidence>
<name>A0A0F4YS71_RASE3</name>
<reference evidence="25 26" key="1">
    <citation type="submission" date="2015-04" db="EMBL/GenBank/DDBJ databases">
        <authorList>
            <person name="Heijne W.H."/>
            <person name="Fedorova N.D."/>
            <person name="Nierman W.C."/>
            <person name="Vollebregt A.W."/>
            <person name="Zhao Z."/>
            <person name="Wu L."/>
            <person name="Kumar M."/>
            <person name="Stam H."/>
            <person name="van den Berg M.A."/>
            <person name="Pel H.J."/>
        </authorList>
    </citation>
    <scope>NUCLEOTIDE SEQUENCE [LARGE SCALE GENOMIC DNA]</scope>
    <source>
        <strain evidence="25 26">CBS 393.64</strain>
    </source>
</reference>
<dbReference type="InterPro" id="IPR050546">
    <property type="entry name" value="Glycosyl_Hydrlase_16"/>
</dbReference>
<sequence>MRFSAAALLSSVPLIAAQTYTNCNPLHTSCPPDPALGKSASFDFTKGASDQWTPSGGTPTYDSSKGAAFTIAKQGDAPLITSKFYIMFGHVEYVIQAAPGTGIVSSAVLQSDDLDEIDWEWLGGDDSSVQTNYFGKGDTSTYNRAATYSAPNNHDGFHTYAIDWTADHIVWQIDGTTVRTLTPETADTNQYPQTPMMIKVGIWAGGDPSNPQGTIQWAGGVTQYDQGPFTMYVKSISVTDYSTGSQYKYTDESGTWESIEAVGGKVNGNSGAAVSVATSAPAVTATPDSSQPIPWSGTHRETSSFSTPSIWPWVPAASSSLTDTIPSGWPSASPPSAVSTTSPSITSSSSSSSGSSSPSGGETAVSSPSQTTAPSRSGQTTLVTSVTTASPQASGSTSATTSVPPAPAKSAAASRLEAARAAALCAVLGSAFRLLI</sequence>
<dbReference type="InterPro" id="IPR013320">
    <property type="entry name" value="ConA-like_dom_sf"/>
</dbReference>
<evidence type="ECO:0000256" key="21">
    <source>
        <dbReference type="PIRSR" id="PIRSR037299-2"/>
    </source>
</evidence>
<keyword evidence="12 21" id="KW-1015">Disulfide bond</keyword>
<evidence type="ECO:0000256" key="19">
    <source>
        <dbReference type="PIRNR" id="PIRNR037299"/>
    </source>
</evidence>
<dbReference type="GO" id="GO:0005886">
    <property type="term" value="C:plasma membrane"/>
    <property type="evidence" value="ECO:0007669"/>
    <property type="project" value="UniProtKB-SubCell"/>
</dbReference>
<dbReference type="Proteomes" id="UP000053958">
    <property type="component" value="Unassembled WGS sequence"/>
</dbReference>
<keyword evidence="14" id="KW-0449">Lipoprotein</keyword>
<evidence type="ECO:0000256" key="15">
    <source>
        <dbReference type="ARBA" id="ARBA00023295"/>
    </source>
</evidence>
<feature type="disulfide bond" evidence="21">
    <location>
        <begin position="23"/>
        <end position="30"/>
    </location>
</feature>
<evidence type="ECO:0000256" key="4">
    <source>
        <dbReference type="ARBA" id="ARBA00022475"/>
    </source>
</evidence>
<evidence type="ECO:0000256" key="23">
    <source>
        <dbReference type="SAM" id="SignalP"/>
    </source>
</evidence>
<evidence type="ECO:0000256" key="5">
    <source>
        <dbReference type="ARBA" id="ARBA00022512"/>
    </source>
</evidence>
<evidence type="ECO:0000256" key="18">
    <source>
        <dbReference type="ARBA" id="ARBA00093308"/>
    </source>
</evidence>
<dbReference type="GO" id="GO:0031505">
    <property type="term" value="P:fungal-type cell wall organization"/>
    <property type="evidence" value="ECO:0007669"/>
    <property type="project" value="TreeGrafter"/>
</dbReference>
<dbReference type="SUPFAM" id="SSF49899">
    <property type="entry name" value="Concanavalin A-like lectins/glucanases"/>
    <property type="match status" value="1"/>
</dbReference>
<dbReference type="Gene3D" id="2.60.120.200">
    <property type="match status" value="1"/>
</dbReference>
<evidence type="ECO:0000256" key="9">
    <source>
        <dbReference type="ARBA" id="ARBA00022729"/>
    </source>
</evidence>
<feature type="domain" description="GH16" evidence="24">
    <location>
        <begin position="26"/>
        <end position="226"/>
    </location>
</feature>
<evidence type="ECO:0000256" key="20">
    <source>
        <dbReference type="PIRSR" id="PIRSR037299-1"/>
    </source>
</evidence>
<comment type="function">
    <text evidence="18">Dual chitinase/transglycosylase that plays a role in cell wall architecture. Chitinase and transglycosylase activities are coupled. Required for the polysaccharide cross-linking at the septa and the cell wall. More specifically, transfers chitin to 1,6-beta-glucan in the cell wall.</text>
</comment>
<keyword evidence="15" id="KW-0326">Glycosidase</keyword>
<evidence type="ECO:0000256" key="2">
    <source>
        <dbReference type="ARBA" id="ARBA00004191"/>
    </source>
</evidence>
<evidence type="ECO:0000256" key="16">
    <source>
        <dbReference type="ARBA" id="ARBA00023316"/>
    </source>
</evidence>
<keyword evidence="13" id="KW-0325">Glycoprotein</keyword>
<feature type="compositionally biased region" description="Low complexity" evidence="22">
    <location>
        <begin position="326"/>
        <end position="364"/>
    </location>
</feature>
<keyword evidence="4" id="KW-1003">Cell membrane</keyword>
<keyword evidence="16" id="KW-0961">Cell wall biogenesis/degradation</keyword>
<dbReference type="OrthoDB" id="4781at2759"/>
<dbReference type="PIRSF" id="PIRSF037299">
    <property type="entry name" value="Glycosidase_CRH1_prd"/>
    <property type="match status" value="1"/>
</dbReference>
<feature type="region of interest" description="Disordered" evidence="22">
    <location>
        <begin position="325"/>
        <end position="410"/>
    </location>
</feature>
<comment type="catalytic activity">
    <reaction evidence="1">
        <text>Random endo-hydrolysis of N-acetyl-beta-D-glucosaminide (1-&gt;4)-beta-linkages in chitin and chitodextrins.</text>
        <dbReference type="EC" id="3.2.1.14"/>
    </reaction>
</comment>
<feature type="signal peptide" evidence="23">
    <location>
        <begin position="1"/>
        <end position="17"/>
    </location>
</feature>
<organism evidence="25 26">
    <name type="scientific">Rasamsonia emersonii (strain ATCC 16479 / CBS 393.64 / IMI 116815)</name>
    <dbReference type="NCBI Taxonomy" id="1408163"/>
    <lineage>
        <taxon>Eukaryota</taxon>
        <taxon>Fungi</taxon>
        <taxon>Dikarya</taxon>
        <taxon>Ascomycota</taxon>
        <taxon>Pezizomycotina</taxon>
        <taxon>Eurotiomycetes</taxon>
        <taxon>Eurotiomycetidae</taxon>
        <taxon>Eurotiales</taxon>
        <taxon>Trichocomaceae</taxon>
        <taxon>Rasamsonia</taxon>
    </lineage>
</organism>
<comment type="caution">
    <text evidence="25">The sequence shown here is derived from an EMBL/GenBank/DDBJ whole genome shotgun (WGS) entry which is preliminary data.</text>
</comment>
<keyword evidence="26" id="KW-1185">Reference proteome</keyword>
<dbReference type="RefSeq" id="XP_013327716.1">
    <property type="nucleotide sequence ID" value="XM_013472262.1"/>
</dbReference>
<keyword evidence="5" id="KW-0134">Cell wall</keyword>
<dbReference type="STRING" id="1408163.A0A0F4YS71"/>
<feature type="active site" description="Nucleophile" evidence="20">
    <location>
        <position position="116"/>
    </location>
</feature>
<evidence type="ECO:0000256" key="1">
    <source>
        <dbReference type="ARBA" id="ARBA00000822"/>
    </source>
</evidence>
<dbReference type="GO" id="GO:0016757">
    <property type="term" value="F:glycosyltransferase activity"/>
    <property type="evidence" value="ECO:0007669"/>
    <property type="project" value="UniProtKB-KW"/>
</dbReference>
<keyword evidence="11 19" id="KW-0472">Membrane</keyword>
<dbReference type="PANTHER" id="PTHR10963:SF68">
    <property type="entry name" value="GLYCOSIDASE CRH1-RELATED"/>
    <property type="match status" value="1"/>
</dbReference>
<dbReference type="InterPro" id="IPR017168">
    <property type="entry name" value="CHR-like"/>
</dbReference>
<feature type="region of interest" description="Disordered" evidence="22">
    <location>
        <begin position="280"/>
        <end position="309"/>
    </location>
</feature>
<gene>
    <name evidence="25" type="ORF">T310_4871</name>
</gene>
<evidence type="ECO:0000256" key="3">
    <source>
        <dbReference type="ARBA" id="ARBA00004609"/>
    </source>
</evidence>
<accession>A0A0F4YS71</accession>
<evidence type="ECO:0000256" key="10">
    <source>
        <dbReference type="ARBA" id="ARBA00022801"/>
    </source>
</evidence>
<evidence type="ECO:0000259" key="24">
    <source>
        <dbReference type="PROSITE" id="PS51762"/>
    </source>
</evidence>
<comment type="subcellular location">
    <subcellularLocation>
        <location evidence="3">Cell membrane</location>
        <topology evidence="3">Lipid-anchor</topology>
        <topology evidence="3">GPI-anchor</topology>
    </subcellularLocation>
    <subcellularLocation>
        <location evidence="2">Secreted</location>
        <location evidence="2">Cell wall</location>
    </subcellularLocation>
</comment>
<evidence type="ECO:0000256" key="22">
    <source>
        <dbReference type="SAM" id="MobiDB-lite"/>
    </source>
</evidence>
<evidence type="ECO:0000313" key="26">
    <source>
        <dbReference type="Proteomes" id="UP000053958"/>
    </source>
</evidence>
<dbReference type="GO" id="GO:0009277">
    <property type="term" value="C:fungal-type cell wall"/>
    <property type="evidence" value="ECO:0007669"/>
    <property type="project" value="TreeGrafter"/>
</dbReference>
<keyword evidence="9 23" id="KW-0732">Signal</keyword>
<dbReference type="Pfam" id="PF00722">
    <property type="entry name" value="Glyco_hydro_16"/>
    <property type="match status" value="1"/>
</dbReference>
<evidence type="ECO:0000256" key="13">
    <source>
        <dbReference type="ARBA" id="ARBA00023180"/>
    </source>
</evidence>
<keyword evidence="5" id="KW-0964">Secreted</keyword>
<dbReference type="GO" id="GO:0098552">
    <property type="term" value="C:side of membrane"/>
    <property type="evidence" value="ECO:0007669"/>
    <property type="project" value="UniProtKB-KW"/>
</dbReference>
<feature type="chain" id="PRO_5002481878" description="Crh-like protein" evidence="23">
    <location>
        <begin position="18"/>
        <end position="436"/>
    </location>
</feature>
<dbReference type="InterPro" id="IPR000757">
    <property type="entry name" value="Beta-glucanase-like"/>
</dbReference>
<dbReference type="PANTHER" id="PTHR10963">
    <property type="entry name" value="GLYCOSYL HYDROLASE-RELATED"/>
    <property type="match status" value="1"/>
</dbReference>
<feature type="compositionally biased region" description="Polar residues" evidence="22">
    <location>
        <begin position="365"/>
        <end position="386"/>
    </location>
</feature>
<keyword evidence="10 19" id="KW-0378">Hydrolase</keyword>
<dbReference type="CDD" id="cd02183">
    <property type="entry name" value="GH16_fungal_CRH1_transglycosylase"/>
    <property type="match status" value="1"/>
</dbReference>
<evidence type="ECO:0000256" key="17">
    <source>
        <dbReference type="ARBA" id="ARBA00038074"/>
    </source>
</evidence>